<proteinExistence type="inferred from homology"/>
<protein>
    <submittedName>
        <fullName evidence="12">Formate dehydrogenase H</fullName>
        <ecNumber evidence="12">1.1.99.33</ecNumber>
    </submittedName>
</protein>
<dbReference type="GO" id="GO:0016020">
    <property type="term" value="C:membrane"/>
    <property type="evidence" value="ECO:0007669"/>
    <property type="project" value="TreeGrafter"/>
</dbReference>
<evidence type="ECO:0000256" key="6">
    <source>
        <dbReference type="ARBA" id="ARBA00022723"/>
    </source>
</evidence>
<dbReference type="EC" id="1.1.99.33" evidence="12"/>
<dbReference type="GO" id="GO:0051539">
    <property type="term" value="F:4 iron, 4 sulfur cluster binding"/>
    <property type="evidence" value="ECO:0007669"/>
    <property type="project" value="UniProtKB-KW"/>
</dbReference>
<evidence type="ECO:0000256" key="7">
    <source>
        <dbReference type="ARBA" id="ARBA00023002"/>
    </source>
</evidence>
<evidence type="ECO:0000256" key="8">
    <source>
        <dbReference type="ARBA" id="ARBA00023004"/>
    </source>
</evidence>
<dbReference type="GO" id="GO:0045333">
    <property type="term" value="P:cellular respiration"/>
    <property type="evidence" value="ECO:0007669"/>
    <property type="project" value="UniProtKB-ARBA"/>
</dbReference>
<dbReference type="GO" id="GO:0008863">
    <property type="term" value="F:formate dehydrogenase (NAD+) activity"/>
    <property type="evidence" value="ECO:0007669"/>
    <property type="project" value="InterPro"/>
</dbReference>
<dbReference type="Pfam" id="PF00384">
    <property type="entry name" value="Molybdopterin"/>
    <property type="match status" value="1"/>
</dbReference>
<evidence type="ECO:0000256" key="1">
    <source>
        <dbReference type="ARBA" id="ARBA00001942"/>
    </source>
</evidence>
<feature type="domain" description="Molybdopterin oxidoreductase" evidence="10">
    <location>
        <begin position="118"/>
        <end position="500"/>
    </location>
</feature>
<dbReference type="InterPro" id="IPR009010">
    <property type="entry name" value="Asp_de-COase-like_dom_sf"/>
</dbReference>
<keyword evidence="4" id="KW-0004">4Fe-4S</keyword>
<feature type="domain" description="Molybdopterin dinucleotide-binding" evidence="11">
    <location>
        <begin position="657"/>
        <end position="762"/>
    </location>
</feature>
<dbReference type="PIRSF" id="PIRSF000144">
    <property type="entry name" value="CbbBc"/>
    <property type="match status" value="1"/>
</dbReference>
<dbReference type="InterPro" id="IPR041953">
    <property type="entry name" value="YdeP_MopB"/>
</dbReference>
<dbReference type="GO" id="GO:0030151">
    <property type="term" value="F:molybdenum ion binding"/>
    <property type="evidence" value="ECO:0007669"/>
    <property type="project" value="InterPro"/>
</dbReference>
<dbReference type="PANTHER" id="PTHR43105">
    <property type="entry name" value="RESPIRATORY NITRATE REDUCTASE"/>
    <property type="match status" value="1"/>
</dbReference>
<dbReference type="NCBIfam" id="TIGR01701">
    <property type="entry name" value="Fdhalpha-like"/>
    <property type="match status" value="1"/>
</dbReference>
<name>A0A1Y6IT70_9VIBR</name>
<keyword evidence="6" id="KW-0479">Metal-binding</keyword>
<evidence type="ECO:0000259" key="10">
    <source>
        <dbReference type="Pfam" id="PF00384"/>
    </source>
</evidence>
<evidence type="ECO:0000313" key="12">
    <source>
        <dbReference type="EMBL" id="SMS00826.1"/>
    </source>
</evidence>
<dbReference type="InterPro" id="IPR006657">
    <property type="entry name" value="MoPterin_dinucl-bd_dom"/>
</dbReference>
<keyword evidence="7 12" id="KW-0560">Oxidoreductase</keyword>
<evidence type="ECO:0000256" key="2">
    <source>
        <dbReference type="ARBA" id="ARBA00001966"/>
    </source>
</evidence>
<dbReference type="GO" id="GO:0043546">
    <property type="term" value="F:molybdopterin cofactor binding"/>
    <property type="evidence" value="ECO:0007669"/>
    <property type="project" value="InterPro"/>
</dbReference>
<evidence type="ECO:0000313" key="13">
    <source>
        <dbReference type="Proteomes" id="UP000196125"/>
    </source>
</evidence>
<comment type="cofactor">
    <cofactor evidence="2">
        <name>[4Fe-4S] cluster</name>
        <dbReference type="ChEBI" id="CHEBI:49883"/>
    </cofactor>
</comment>
<dbReference type="Gene3D" id="3.40.50.740">
    <property type="match status" value="1"/>
</dbReference>
<keyword evidence="8" id="KW-0408">Iron</keyword>
<comment type="cofactor">
    <cofactor evidence="1">
        <name>Mo-bis(molybdopterin guanine dinucleotide)</name>
        <dbReference type="ChEBI" id="CHEBI:60539"/>
    </cofactor>
</comment>
<dbReference type="InterPro" id="IPR037951">
    <property type="entry name" value="MopB_CT_YdeP"/>
</dbReference>
<reference evidence="12 13" key="1">
    <citation type="submission" date="2017-05" db="EMBL/GenBank/DDBJ databases">
        <authorList>
            <person name="Song R."/>
            <person name="Chenine A.L."/>
            <person name="Ruprecht R.M."/>
        </authorList>
    </citation>
    <scope>NUCLEOTIDE SEQUENCE [LARGE SCALE GENOMIC DNA]</scope>
    <source>
        <strain evidence="12 13">CECT 7927</strain>
    </source>
</reference>
<gene>
    <name evidence="12" type="primary">fdhF_1</name>
    <name evidence="12" type="ORF">VIM7927_02097</name>
</gene>
<keyword evidence="5" id="KW-0500">Molybdenum</keyword>
<dbReference type="EMBL" id="FXXI01000003">
    <property type="protein sequence ID" value="SMS00826.1"/>
    <property type="molecule type" value="Genomic_DNA"/>
</dbReference>
<dbReference type="GO" id="GO:1990204">
    <property type="term" value="C:oxidoreductase complex"/>
    <property type="evidence" value="ECO:0007669"/>
    <property type="project" value="UniProtKB-ARBA"/>
</dbReference>
<keyword evidence="9" id="KW-0411">Iron-sulfur</keyword>
<dbReference type="CDD" id="cd02767">
    <property type="entry name" value="MopB_ydeP"/>
    <property type="match status" value="1"/>
</dbReference>
<dbReference type="CDD" id="cd02787">
    <property type="entry name" value="MopB_CT_ydeP"/>
    <property type="match status" value="1"/>
</dbReference>
<evidence type="ECO:0000256" key="9">
    <source>
        <dbReference type="ARBA" id="ARBA00023014"/>
    </source>
</evidence>
<dbReference type="SUPFAM" id="SSF50692">
    <property type="entry name" value="ADC-like"/>
    <property type="match status" value="1"/>
</dbReference>
<dbReference type="InterPro" id="IPR010046">
    <property type="entry name" value="Mopterin_OxRdtse_a_bac"/>
</dbReference>
<dbReference type="InterPro" id="IPR006656">
    <property type="entry name" value="Mopterin_OxRdtase"/>
</dbReference>
<dbReference type="AlphaFoldDB" id="A0A1Y6IT70"/>
<dbReference type="Gene3D" id="3.40.228.10">
    <property type="entry name" value="Dimethylsulfoxide Reductase, domain 2"/>
    <property type="match status" value="1"/>
</dbReference>
<sequence>MSSEHQGQEEKQMSYKEYSGSAGGWGALKATTQHLFKSQNVAKNISNLLRTNQDHGFDCPGCAWGEKGVPGRFRFCENGAKAVNWEATSRRVGREFFAQYSVEWLNKQTDYFLEYQGRLNEPMSYNPETDHYEPISWEDAYEMIASYLNLLDDPNQAEFYTSGRASNEAAFVYQLFARRFGTNNFPDCSNMCHESTSHALGKTIGIGKGTISIDDFEKADAIFLFGQNPGTNHPRMLETLSAAFRRGARVVAFNNLKERGLERFTNPQHSFEMLSNGSTPTTSDYFMPKLGGDMAVIRGMVKVLLGHHQEAVKRGESVFDLVFIEQQTQGMAAYLEQVEATPWSTIIQQSGLTQDEITQAAEIYLRAERRIVTWAMGITQHKHSVATIEELVNLQLLFGQVGKPGAGLCPVRGHSNVQGDRTVGINEKPPQAFLDNIEKVFGFRPPQTHGHNVHNALQAMARGDSKVFIGLGGNLVAAAPDTDRVAQAIRRCDLTVHIATKLNRSHVNPGQASLILPCFGRTDIDMQAGGEQRVTVEDSFSMVHASSGRVDMSGESIHSEVAILVGIAKATLGAQNPVDWQSLADNYDHIRDLIEKTIPGFENFNQRLEVPGGFYLGNSARELNWKTASGKAQIVTNELPEHVLPFDPQSMTDKPVFILQTMRSHDQYNTTVYGYDDRYRGIRGERNVIFLNPKDIQLLGLNPEDRVDIETIWTDDVERKIYNFKVVPYQIPQGNVAAYFPEANALIPLESKGDWSDTPTSKAVAVVLIPAQNEPLLINGSAS</sequence>
<evidence type="ECO:0000259" key="11">
    <source>
        <dbReference type="Pfam" id="PF01568"/>
    </source>
</evidence>
<dbReference type="PANTHER" id="PTHR43105:SF4">
    <property type="entry name" value="PROTEIN YDEP"/>
    <property type="match status" value="1"/>
</dbReference>
<dbReference type="Proteomes" id="UP000196125">
    <property type="component" value="Unassembled WGS sequence"/>
</dbReference>
<accession>A0A1Y6IT70</accession>
<evidence type="ECO:0000256" key="5">
    <source>
        <dbReference type="ARBA" id="ARBA00022505"/>
    </source>
</evidence>
<comment type="similarity">
    <text evidence="3">Belongs to the prokaryotic molybdopterin-containing oxidoreductase family.</text>
</comment>
<dbReference type="Pfam" id="PF01568">
    <property type="entry name" value="Molydop_binding"/>
    <property type="match status" value="1"/>
</dbReference>
<dbReference type="InterPro" id="IPR050123">
    <property type="entry name" value="Prok_molybdopt-oxidoreductase"/>
</dbReference>
<evidence type="ECO:0000256" key="3">
    <source>
        <dbReference type="ARBA" id="ARBA00010312"/>
    </source>
</evidence>
<dbReference type="SUPFAM" id="SSF53706">
    <property type="entry name" value="Formate dehydrogenase/DMSO reductase, domains 1-3"/>
    <property type="match status" value="1"/>
</dbReference>
<evidence type="ECO:0000256" key="4">
    <source>
        <dbReference type="ARBA" id="ARBA00022485"/>
    </source>
</evidence>
<organism evidence="12 13">
    <name type="scientific">Vibrio mangrovi</name>
    <dbReference type="NCBI Taxonomy" id="474394"/>
    <lineage>
        <taxon>Bacteria</taxon>
        <taxon>Pseudomonadati</taxon>
        <taxon>Pseudomonadota</taxon>
        <taxon>Gammaproteobacteria</taxon>
        <taxon>Vibrionales</taxon>
        <taxon>Vibrionaceae</taxon>
        <taxon>Vibrio</taxon>
    </lineage>
</organism>